<organism evidence="1 2">
    <name type="scientific">Rhizobium altiplani</name>
    <dbReference type="NCBI Taxonomy" id="1864509"/>
    <lineage>
        <taxon>Bacteria</taxon>
        <taxon>Pseudomonadati</taxon>
        <taxon>Pseudomonadota</taxon>
        <taxon>Alphaproteobacteria</taxon>
        <taxon>Hyphomicrobiales</taxon>
        <taxon>Rhizobiaceae</taxon>
        <taxon>Rhizobium/Agrobacterium group</taxon>
        <taxon>Rhizobium</taxon>
    </lineage>
</organism>
<protein>
    <submittedName>
        <fullName evidence="1">Uncharacterized protein</fullName>
    </submittedName>
</protein>
<dbReference type="AlphaFoldDB" id="A0A109JMZ4"/>
<evidence type="ECO:0000313" key="2">
    <source>
        <dbReference type="Proteomes" id="UP000068164"/>
    </source>
</evidence>
<name>A0A109JMZ4_9HYPH</name>
<dbReference type="EMBL" id="LNCD01000075">
    <property type="protein sequence ID" value="KWV52001.1"/>
    <property type="molecule type" value="Genomic_DNA"/>
</dbReference>
<accession>A0A109JMZ4</accession>
<keyword evidence="2" id="KW-1185">Reference proteome</keyword>
<reference evidence="1 2" key="1">
    <citation type="submission" date="2015-11" db="EMBL/GenBank/DDBJ databases">
        <title>Draft Genome Sequence of the Strain BR 10423 (Rhizobium sp.) isolated from nodules of Mimosa pudica.</title>
        <authorList>
            <person name="Barauna A.C."/>
            <person name="Zilli J.E."/>
            <person name="Simoes-Araujo J.L."/>
            <person name="Reis V.M."/>
            <person name="James E.K."/>
            <person name="Reis F.B.Jr."/>
            <person name="Rouws L.F."/>
            <person name="Passos S.R."/>
            <person name="Gois S.R."/>
        </authorList>
    </citation>
    <scope>NUCLEOTIDE SEQUENCE [LARGE SCALE GENOMIC DNA]</scope>
    <source>
        <strain evidence="1 2">BR10423</strain>
    </source>
</reference>
<proteinExistence type="predicted"/>
<evidence type="ECO:0000313" key="1">
    <source>
        <dbReference type="EMBL" id="KWV52001.1"/>
    </source>
</evidence>
<sequence length="110" mass="12330">MPITNICVLELSNKINAGAIYDAINTAERFGYFGNRGLHGGYVANIGLRKRRSRADFLGHTLRALPIQVQDANLGSLRVEEARNRLPYSRGCPSYDKASPIKFHRVQIRC</sequence>
<dbReference type="Proteomes" id="UP000068164">
    <property type="component" value="Unassembled WGS sequence"/>
</dbReference>
<comment type="caution">
    <text evidence="1">The sequence shown here is derived from an EMBL/GenBank/DDBJ whole genome shotgun (WGS) entry which is preliminary data.</text>
</comment>
<gene>
    <name evidence="1" type="ORF">AS026_05390</name>
</gene>